<keyword evidence="11" id="KW-1185">Reference proteome</keyword>
<sequence>MSAPRIVLASTSRYRAELLRRVLPRFEQQAPGVDETALPGETPQACATRLAAAKARAVAARCPQALVIGSDQVAELDGAMLGKPGSAANARAQLAACAGREVRFHTALCVVDTRGAALRDCSALDLTRVHFRVLDAAEIDRYVAREQPLDAAGSFKSEGLGIALFERIDSEDPTALIGLPLIALCRLLRKAGLALP</sequence>
<organism evidence="10">
    <name type="scientific">Mizugakiibacter sediminis</name>
    <dbReference type="NCBI Taxonomy" id="1475481"/>
    <lineage>
        <taxon>Bacteria</taxon>
        <taxon>Pseudomonadati</taxon>
        <taxon>Pseudomonadota</taxon>
        <taxon>Gammaproteobacteria</taxon>
        <taxon>Lysobacterales</taxon>
        <taxon>Rhodanobacteraceae</taxon>
        <taxon>Mizugakiibacter</taxon>
    </lineage>
</organism>
<feature type="site" description="Important for substrate specificity" evidence="9">
    <location>
        <position position="72"/>
    </location>
</feature>
<comment type="caution">
    <text evidence="9">Lacks conserved residue(s) required for the propagation of feature annotation.</text>
</comment>
<dbReference type="CDD" id="cd00555">
    <property type="entry name" value="Maf"/>
    <property type="match status" value="1"/>
</dbReference>
<dbReference type="OrthoDB" id="9813694at2"/>
<dbReference type="Proteomes" id="UP000253740">
    <property type="component" value="Unassembled WGS sequence"/>
</dbReference>
<protein>
    <recommendedName>
        <fullName evidence="8 9">7-methyl-GTP pyrophosphatase</fullName>
        <shortName evidence="9">m(7)GTP pyrophosphatase</shortName>
        <ecNumber evidence="9">3.6.1.-</ecNumber>
    </recommendedName>
</protein>
<evidence type="ECO:0000256" key="9">
    <source>
        <dbReference type="HAMAP-Rule" id="MF_00528"/>
    </source>
</evidence>
<accession>A0A0K8QJA3</accession>
<dbReference type="HAMAP" id="MF_00528">
    <property type="entry name" value="Maf"/>
    <property type="match status" value="1"/>
</dbReference>
<dbReference type="InterPro" id="IPR029001">
    <property type="entry name" value="ITPase-like_fam"/>
</dbReference>
<dbReference type="Pfam" id="PF02545">
    <property type="entry name" value="Maf"/>
    <property type="match status" value="1"/>
</dbReference>
<keyword evidence="4 9" id="KW-0546">Nucleotide metabolism</keyword>
<dbReference type="AlphaFoldDB" id="A0A0K8QJA3"/>
<feature type="site" description="Important for substrate specificity" evidence="9">
    <location>
        <position position="14"/>
    </location>
</feature>
<name>A0A0K8QJA3_9GAMM</name>
<dbReference type="FunFam" id="3.90.950.10:FF:000005">
    <property type="entry name" value="7-methyl-GTP pyrophosphatase"/>
    <property type="match status" value="1"/>
</dbReference>
<dbReference type="EMBL" id="DF970138">
    <property type="protein sequence ID" value="GAP64933.1"/>
    <property type="molecule type" value="Genomic_DNA"/>
</dbReference>
<evidence type="ECO:0000256" key="4">
    <source>
        <dbReference type="ARBA" id="ARBA00023080"/>
    </source>
</evidence>
<dbReference type="PIRSF" id="PIRSF006305">
    <property type="entry name" value="Maf"/>
    <property type="match status" value="1"/>
</dbReference>
<proteinExistence type="inferred from homology"/>
<dbReference type="PANTHER" id="PTHR43213:SF10">
    <property type="entry name" value="7-METHYL-GTP PYROPHOSPHATASE"/>
    <property type="match status" value="1"/>
</dbReference>
<reference evidence="10" key="1">
    <citation type="submission" date="2015-08" db="EMBL/GenBank/DDBJ databases">
        <title>Complete DNA Sequence of Pseudomonas syringae pv. actinidiae, the Causal Agent of Kiwifruit Canker Disease.</title>
        <authorList>
            <person name="Rikkerink E.H.A."/>
            <person name="Fineran P.C."/>
        </authorList>
    </citation>
    <scope>NUCLEOTIDE SEQUENCE</scope>
    <source>
        <strain evidence="10">SkMP5</strain>
    </source>
</reference>
<evidence type="ECO:0000256" key="8">
    <source>
        <dbReference type="ARBA" id="ARBA00068163"/>
    </source>
</evidence>
<dbReference type="STRING" id="1475481.GCA_000953855_00218"/>
<keyword evidence="3 9" id="KW-0378">Hydrolase</keyword>
<feature type="site" description="Important for substrate specificity" evidence="9">
    <location>
        <position position="158"/>
    </location>
</feature>
<dbReference type="PANTHER" id="PTHR43213">
    <property type="entry name" value="BIFUNCTIONAL DTTP/UTP PYROPHOSPHATASE/METHYLTRANSFERASE PROTEIN-RELATED"/>
    <property type="match status" value="1"/>
</dbReference>
<keyword evidence="2 9" id="KW-0963">Cytoplasm</keyword>
<evidence type="ECO:0000256" key="6">
    <source>
        <dbReference type="ARBA" id="ARBA00053369"/>
    </source>
</evidence>
<comment type="cofactor">
    <cofactor evidence="9">
        <name>a divalent metal cation</name>
        <dbReference type="ChEBI" id="CHEBI:60240"/>
    </cofactor>
</comment>
<comment type="subcellular location">
    <subcellularLocation>
        <location evidence="1 9">Cytoplasm</location>
    </subcellularLocation>
</comment>
<comment type="catalytic activity">
    <reaction evidence="5 9">
        <text>N(7)-methyl-GTP + H2O = N(7)-methyl-GMP + diphosphate + H(+)</text>
        <dbReference type="Rhea" id="RHEA:58744"/>
        <dbReference type="ChEBI" id="CHEBI:15377"/>
        <dbReference type="ChEBI" id="CHEBI:15378"/>
        <dbReference type="ChEBI" id="CHEBI:33019"/>
        <dbReference type="ChEBI" id="CHEBI:58285"/>
        <dbReference type="ChEBI" id="CHEBI:87133"/>
    </reaction>
</comment>
<dbReference type="GO" id="GO:0009117">
    <property type="term" value="P:nucleotide metabolic process"/>
    <property type="evidence" value="ECO:0007669"/>
    <property type="project" value="UniProtKB-KW"/>
</dbReference>
<comment type="function">
    <text evidence="6 9">Nucleoside triphosphate pyrophosphatase that hydrolyzes 7-methyl-GTP (m(7)GTP). May have a dual role in cell division arrest and in preventing the incorporation of modified nucleotides into cellular nucleic acids.</text>
</comment>
<dbReference type="RefSeq" id="WP_062534265.1">
    <property type="nucleotide sequence ID" value="NZ_DF970138.1"/>
</dbReference>
<evidence type="ECO:0000256" key="3">
    <source>
        <dbReference type="ARBA" id="ARBA00022801"/>
    </source>
</evidence>
<evidence type="ECO:0000313" key="10">
    <source>
        <dbReference type="EMBL" id="GAP64933.1"/>
    </source>
</evidence>
<comment type="similarity">
    <text evidence="7 9">Belongs to the Maf family. YceF subfamily.</text>
</comment>
<evidence type="ECO:0000256" key="7">
    <source>
        <dbReference type="ARBA" id="ARBA00060749"/>
    </source>
</evidence>
<dbReference type="InterPro" id="IPR003697">
    <property type="entry name" value="Maf-like"/>
</dbReference>
<dbReference type="GO" id="GO:0005737">
    <property type="term" value="C:cytoplasm"/>
    <property type="evidence" value="ECO:0007669"/>
    <property type="project" value="UniProtKB-SubCell"/>
</dbReference>
<dbReference type="SUPFAM" id="SSF52972">
    <property type="entry name" value="ITPase-like"/>
    <property type="match status" value="1"/>
</dbReference>
<dbReference type="NCBIfam" id="TIGR00172">
    <property type="entry name" value="maf"/>
    <property type="match status" value="1"/>
</dbReference>
<evidence type="ECO:0000256" key="5">
    <source>
        <dbReference type="ARBA" id="ARBA00050213"/>
    </source>
</evidence>
<evidence type="ECO:0000256" key="2">
    <source>
        <dbReference type="ARBA" id="ARBA00022490"/>
    </source>
</evidence>
<evidence type="ECO:0000256" key="1">
    <source>
        <dbReference type="ARBA" id="ARBA00004496"/>
    </source>
</evidence>
<dbReference type="Gene3D" id="3.90.950.10">
    <property type="match status" value="1"/>
</dbReference>
<feature type="active site" description="Proton acceptor" evidence="9">
    <location>
        <position position="71"/>
    </location>
</feature>
<dbReference type="GO" id="GO:0047429">
    <property type="term" value="F:nucleoside triphosphate diphosphatase activity"/>
    <property type="evidence" value="ECO:0007669"/>
    <property type="project" value="InterPro"/>
</dbReference>
<evidence type="ECO:0000313" key="11">
    <source>
        <dbReference type="Proteomes" id="UP000253740"/>
    </source>
</evidence>
<gene>
    <name evidence="10" type="ORF">MBSD_n0216</name>
</gene>
<dbReference type="EC" id="3.6.1.-" evidence="9"/>